<sequence>MKHLYSILLLAVLAAPSCKKNDTAPESPGSTVKPSLDFSFTRIGARDCLSSAYNNAILVATLNNAPNGVEFSCEITGSNGLKPPVDFNATQSGTTGSDITFLYFKGLHYYKDGKLTLKVTLKDPAKTVIEGSFDKEEFVIREPRDLSALWELQYKTGADPAAVYTQAVDMAFPDDALSQAPVNSFTGTYDGQGHKITNLTITTAKSNSTEFLGLFGSLTKGSVVKNLRLELSATGISSPNDAYLGGIAGYSDGASIINCSVKGNIKSMGGFSQSGGIIGVMENGRITGCSFNGALQAGIAGGIAGSFSAGYMNMCAAIVGFQSNNAGGLMGIFAGTQDTLLNTYAYIQGTAHPAPLFIDPQHTSGGFVISHCFSNMGTPQTGATMYSTITELNGLLADLTVGNLPQGITAPPANKPFKAGADPAKPAGLWWE</sequence>
<reference evidence="3 4" key="1">
    <citation type="submission" date="2019-09" db="EMBL/GenBank/DDBJ databases">
        <title>Chitinophaga ginsengihumi sp. nov., isolated from soil of ginseng rhizosphere.</title>
        <authorList>
            <person name="Lee J."/>
        </authorList>
    </citation>
    <scope>NUCLEOTIDE SEQUENCE [LARGE SCALE GENOMIC DNA]</scope>
    <source>
        <strain evidence="3 4">BN140078</strain>
    </source>
</reference>
<organism evidence="3 4">
    <name type="scientific">Chitinophaga agrisoli</name>
    <dbReference type="NCBI Taxonomy" id="2607653"/>
    <lineage>
        <taxon>Bacteria</taxon>
        <taxon>Pseudomonadati</taxon>
        <taxon>Bacteroidota</taxon>
        <taxon>Chitinophagia</taxon>
        <taxon>Chitinophagales</taxon>
        <taxon>Chitinophagaceae</taxon>
        <taxon>Chitinophaga</taxon>
    </lineage>
</organism>
<feature type="domain" description="GLUG" evidence="2">
    <location>
        <begin position="243"/>
        <end position="265"/>
    </location>
</feature>
<gene>
    <name evidence="3" type="ORF">F0L74_28035</name>
</gene>
<dbReference type="Proteomes" id="UP000324611">
    <property type="component" value="Unassembled WGS sequence"/>
</dbReference>
<keyword evidence="4" id="KW-1185">Reference proteome</keyword>
<feature type="region of interest" description="Disordered" evidence="1">
    <location>
        <begin position="412"/>
        <end position="432"/>
    </location>
</feature>
<name>A0A5B2VMY8_9BACT</name>
<dbReference type="Pfam" id="PF07581">
    <property type="entry name" value="Glug"/>
    <property type="match status" value="1"/>
</dbReference>
<comment type="caution">
    <text evidence="3">The sequence shown here is derived from an EMBL/GenBank/DDBJ whole genome shotgun (WGS) entry which is preliminary data.</text>
</comment>
<dbReference type="SUPFAM" id="SSF51126">
    <property type="entry name" value="Pectin lyase-like"/>
    <property type="match status" value="1"/>
</dbReference>
<dbReference type="Gene3D" id="2.160.20.110">
    <property type="match status" value="1"/>
</dbReference>
<dbReference type="InterPro" id="IPR011050">
    <property type="entry name" value="Pectin_lyase_fold/virulence"/>
</dbReference>
<evidence type="ECO:0000313" key="3">
    <source>
        <dbReference type="EMBL" id="KAA2240030.1"/>
    </source>
</evidence>
<accession>A0A5B2VMY8</accession>
<reference evidence="3 4" key="2">
    <citation type="submission" date="2019-09" db="EMBL/GenBank/DDBJ databases">
        <authorList>
            <person name="Jin C."/>
        </authorList>
    </citation>
    <scope>NUCLEOTIDE SEQUENCE [LARGE SCALE GENOMIC DNA]</scope>
    <source>
        <strain evidence="3 4">BN140078</strain>
    </source>
</reference>
<dbReference type="AlphaFoldDB" id="A0A5B2VMY8"/>
<evidence type="ECO:0000313" key="4">
    <source>
        <dbReference type="Proteomes" id="UP000324611"/>
    </source>
</evidence>
<evidence type="ECO:0000259" key="2">
    <source>
        <dbReference type="Pfam" id="PF07581"/>
    </source>
</evidence>
<dbReference type="InterPro" id="IPR011493">
    <property type="entry name" value="GLUG"/>
</dbReference>
<protein>
    <recommendedName>
        <fullName evidence="2">GLUG domain-containing protein</fullName>
    </recommendedName>
</protein>
<dbReference type="EMBL" id="VUOC01000004">
    <property type="protein sequence ID" value="KAA2240030.1"/>
    <property type="molecule type" value="Genomic_DNA"/>
</dbReference>
<proteinExistence type="predicted"/>
<evidence type="ECO:0000256" key="1">
    <source>
        <dbReference type="SAM" id="MobiDB-lite"/>
    </source>
</evidence>